<comment type="caution">
    <text evidence="1">The sequence shown here is derived from an EMBL/GenBank/DDBJ whole genome shotgun (WGS) entry which is preliminary data.</text>
</comment>
<organism evidence="1 2">
    <name type="scientific">Helicostylum pulchrum</name>
    <dbReference type="NCBI Taxonomy" id="562976"/>
    <lineage>
        <taxon>Eukaryota</taxon>
        <taxon>Fungi</taxon>
        <taxon>Fungi incertae sedis</taxon>
        <taxon>Mucoromycota</taxon>
        <taxon>Mucoromycotina</taxon>
        <taxon>Mucoromycetes</taxon>
        <taxon>Mucorales</taxon>
        <taxon>Mucorineae</taxon>
        <taxon>Mucoraceae</taxon>
        <taxon>Helicostylum</taxon>
    </lineage>
</organism>
<gene>
    <name evidence="1" type="ORF">HPULCUR_006272</name>
</gene>
<reference evidence="1 2" key="1">
    <citation type="submission" date="2024-04" db="EMBL/GenBank/DDBJ databases">
        <title>genome sequences of Mucor flavus KT1a and Helicostylum pulchrum KT1b strains isolation_sourced from the surface of a dry-aged beef.</title>
        <authorList>
            <person name="Toyotome T."/>
            <person name="Hosono M."/>
            <person name="Torimaru M."/>
            <person name="Fukuda K."/>
            <person name="Mikami N."/>
        </authorList>
    </citation>
    <scope>NUCLEOTIDE SEQUENCE [LARGE SCALE GENOMIC DNA]</scope>
    <source>
        <strain evidence="1 2">KT1b</strain>
    </source>
</reference>
<protein>
    <submittedName>
        <fullName evidence="1">Uncharacterized protein</fullName>
    </submittedName>
</protein>
<name>A0ABP9Y1F5_9FUNG</name>
<sequence>MVAVFLFDQSSNHKAFAKDALVANRMNMNAGAIGDVEALTGEFASTRTTTEGKIYNDKLKSVLASKCHLNALLGTLIFLPENQVKNICIPIIQIMGQNLSLYALSLVEKEVYTVQNIMDVEYTRTIKKLRGGVDKIITLFSHVDHLIENLEEKIGEFSRDTSNKMKSITGRGHQSHKFKVEEWTSEVTWGPR</sequence>
<evidence type="ECO:0000313" key="2">
    <source>
        <dbReference type="Proteomes" id="UP001476247"/>
    </source>
</evidence>
<dbReference type="EMBL" id="BAABUJ010000017">
    <property type="protein sequence ID" value="GAA5800833.1"/>
    <property type="molecule type" value="Genomic_DNA"/>
</dbReference>
<keyword evidence="2" id="KW-1185">Reference proteome</keyword>
<accession>A0ABP9Y1F5</accession>
<dbReference type="Proteomes" id="UP001476247">
    <property type="component" value="Unassembled WGS sequence"/>
</dbReference>
<evidence type="ECO:0000313" key="1">
    <source>
        <dbReference type="EMBL" id="GAA5800833.1"/>
    </source>
</evidence>
<proteinExistence type="predicted"/>